<dbReference type="AlphaFoldDB" id="A0A562IX08"/>
<evidence type="ECO:0000256" key="4">
    <source>
        <dbReference type="ARBA" id="ARBA00022692"/>
    </source>
</evidence>
<keyword evidence="4 8" id="KW-0812">Transmembrane</keyword>
<feature type="transmembrane region" description="Helical" evidence="8">
    <location>
        <begin position="111"/>
        <end position="132"/>
    </location>
</feature>
<name>A0A562IX08_9ACTN</name>
<dbReference type="Pfam" id="PF13727">
    <property type="entry name" value="CoA_binding_3"/>
    <property type="match status" value="1"/>
</dbReference>
<evidence type="ECO:0000259" key="9">
    <source>
        <dbReference type="Pfam" id="PF02397"/>
    </source>
</evidence>
<evidence type="ECO:0000313" key="10">
    <source>
        <dbReference type="EMBL" id="TWH75363.1"/>
    </source>
</evidence>
<evidence type="ECO:0000256" key="6">
    <source>
        <dbReference type="ARBA" id="ARBA00023136"/>
    </source>
</evidence>
<comment type="subcellular location">
    <subcellularLocation>
        <location evidence="1">Membrane</location>
        <topology evidence="1">Multi-pass membrane protein</topology>
    </subcellularLocation>
</comment>
<dbReference type="Proteomes" id="UP000321490">
    <property type="component" value="Unassembled WGS sequence"/>
</dbReference>
<evidence type="ECO:0000256" key="3">
    <source>
        <dbReference type="ARBA" id="ARBA00022679"/>
    </source>
</evidence>
<feature type="transmembrane region" description="Helical" evidence="8">
    <location>
        <begin position="138"/>
        <end position="158"/>
    </location>
</feature>
<comment type="similarity">
    <text evidence="2">Belongs to the bacterial sugar transferase family.</text>
</comment>
<keyword evidence="5 8" id="KW-1133">Transmembrane helix</keyword>
<evidence type="ECO:0000256" key="7">
    <source>
        <dbReference type="SAM" id="MobiDB-lite"/>
    </source>
</evidence>
<dbReference type="PANTHER" id="PTHR30576">
    <property type="entry name" value="COLANIC BIOSYNTHESIS UDP-GLUCOSE LIPID CARRIER TRANSFERASE"/>
    <property type="match status" value="1"/>
</dbReference>
<dbReference type="InterPro" id="IPR003362">
    <property type="entry name" value="Bact_transf"/>
</dbReference>
<dbReference type="EMBL" id="VLKF01000001">
    <property type="protein sequence ID" value="TWH75363.1"/>
    <property type="molecule type" value="Genomic_DNA"/>
</dbReference>
<evidence type="ECO:0000256" key="1">
    <source>
        <dbReference type="ARBA" id="ARBA00004141"/>
    </source>
</evidence>
<keyword evidence="6 8" id="KW-0472">Membrane</keyword>
<feature type="transmembrane region" description="Helical" evidence="8">
    <location>
        <begin position="80"/>
        <end position="99"/>
    </location>
</feature>
<dbReference type="InterPro" id="IPR017475">
    <property type="entry name" value="EPS_sugar_tfrase"/>
</dbReference>
<evidence type="ECO:0000313" key="11">
    <source>
        <dbReference type="Proteomes" id="UP000321490"/>
    </source>
</evidence>
<evidence type="ECO:0000256" key="8">
    <source>
        <dbReference type="SAM" id="Phobius"/>
    </source>
</evidence>
<dbReference type="PANTHER" id="PTHR30576:SF10">
    <property type="entry name" value="SLL5057 PROTEIN"/>
    <property type="match status" value="1"/>
</dbReference>
<evidence type="ECO:0000256" key="5">
    <source>
        <dbReference type="ARBA" id="ARBA00022989"/>
    </source>
</evidence>
<dbReference type="GO" id="GO:0016780">
    <property type="term" value="F:phosphotransferase activity, for other substituted phosphate groups"/>
    <property type="evidence" value="ECO:0007669"/>
    <property type="project" value="TreeGrafter"/>
</dbReference>
<evidence type="ECO:0000256" key="2">
    <source>
        <dbReference type="ARBA" id="ARBA00006464"/>
    </source>
</evidence>
<dbReference type="NCBIfam" id="TIGR03025">
    <property type="entry name" value="EPS_sugtrans"/>
    <property type="match status" value="1"/>
</dbReference>
<dbReference type="RefSeq" id="WP_243731089.1">
    <property type="nucleotide sequence ID" value="NZ_VLKF01000001.1"/>
</dbReference>
<dbReference type="Pfam" id="PF02397">
    <property type="entry name" value="Bac_transf"/>
    <property type="match status" value="1"/>
</dbReference>
<sequence>MSLLDSADEVDTSLPATTTGNRRRFSAPRLRGEGTEARRAWQQTYVRRIVAGDLVLALVAAWFGRLQPETGPLADNGTPWTLLVLPVVWVAAMTLARTYEQRFLWVGPEEFRRVFSAAVLLLAAVGTVSWAFKLELARSFVVVALPLATALTLLHRYLERVWVHRQRAHGRYQQTAILVGHRNGTAELHAQLERQARHGLRVIGVCLPRAGDGAEDVVFDGLPILGDFSEIVDVVRRYEVDTVAVLPSPELDGAALRRLGWELETTEAELLLAPAVTEVAGPRVGIRPVNGLPLLHLERPEFRGIRRVTKDVFDRSAAFLAVVVLLPVLVGLALAVKLTSRGPVLFKHERIGRAGTPFHVYKFRSMVPDADAKMAELMAQNEGNDVQFKMKRDPRVTSIGRVMRRYSLDELPQLFNVLGGTMSLVGPRPHVTREVEQYGFDMRRRLLVKPGITGLWQVSGRSNLSWDDSVRIDVRYVENWSLTFDLMILTKTVGAVVRGSGAY</sequence>
<feature type="region of interest" description="Disordered" evidence="7">
    <location>
        <begin position="1"/>
        <end position="31"/>
    </location>
</feature>
<keyword evidence="3 10" id="KW-0808">Transferase</keyword>
<accession>A0A562IX08</accession>
<feature type="domain" description="Bacterial sugar transferase" evidence="9">
    <location>
        <begin position="310"/>
        <end position="497"/>
    </location>
</feature>
<dbReference type="GO" id="GO:0016020">
    <property type="term" value="C:membrane"/>
    <property type="evidence" value="ECO:0007669"/>
    <property type="project" value="UniProtKB-SubCell"/>
</dbReference>
<organism evidence="10 11">
    <name type="scientific">Modestobacter roseus</name>
    <dbReference type="NCBI Taxonomy" id="1181884"/>
    <lineage>
        <taxon>Bacteria</taxon>
        <taxon>Bacillati</taxon>
        <taxon>Actinomycetota</taxon>
        <taxon>Actinomycetes</taxon>
        <taxon>Geodermatophilales</taxon>
        <taxon>Geodermatophilaceae</taxon>
        <taxon>Modestobacter</taxon>
    </lineage>
</organism>
<feature type="transmembrane region" description="Helical" evidence="8">
    <location>
        <begin position="316"/>
        <end position="336"/>
    </location>
</feature>
<comment type="caution">
    <text evidence="10">The sequence shown here is derived from an EMBL/GenBank/DDBJ whole genome shotgun (WGS) entry which is preliminary data.</text>
</comment>
<proteinExistence type="inferred from homology"/>
<feature type="transmembrane region" description="Helical" evidence="8">
    <location>
        <begin position="45"/>
        <end position="64"/>
    </location>
</feature>
<protein>
    <submittedName>
        <fullName evidence="10">Undecaprenyl-phosphate galactose phosphotransferase WbaP/exopolysaccharide biosynthesis polyprenyl glycosylphosphotransferase</fullName>
    </submittedName>
</protein>
<keyword evidence="11" id="KW-1185">Reference proteome</keyword>
<feature type="compositionally biased region" description="Acidic residues" evidence="7">
    <location>
        <begin position="1"/>
        <end position="11"/>
    </location>
</feature>
<reference evidence="10 11" key="1">
    <citation type="submission" date="2019-07" db="EMBL/GenBank/DDBJ databases">
        <title>R&amp;d 2014.</title>
        <authorList>
            <person name="Klenk H.-P."/>
        </authorList>
    </citation>
    <scope>NUCLEOTIDE SEQUENCE [LARGE SCALE GENOMIC DNA]</scope>
    <source>
        <strain evidence="10 11">DSM 45764</strain>
    </source>
</reference>
<gene>
    <name evidence="10" type="ORF">JD78_03919</name>
</gene>